<organism evidence="2 3">
    <name type="scientific">Syphacia muris</name>
    <dbReference type="NCBI Taxonomy" id="451379"/>
    <lineage>
        <taxon>Eukaryota</taxon>
        <taxon>Metazoa</taxon>
        <taxon>Ecdysozoa</taxon>
        <taxon>Nematoda</taxon>
        <taxon>Chromadorea</taxon>
        <taxon>Rhabditida</taxon>
        <taxon>Spirurina</taxon>
        <taxon>Oxyuridomorpha</taxon>
        <taxon>Oxyuroidea</taxon>
        <taxon>Oxyuridae</taxon>
        <taxon>Syphacia</taxon>
    </lineage>
</organism>
<reference evidence="3" key="1">
    <citation type="submission" date="2017-02" db="UniProtKB">
        <authorList>
            <consortium name="WormBaseParasite"/>
        </authorList>
    </citation>
    <scope>IDENTIFICATION</scope>
</reference>
<feature type="transmembrane region" description="Helical" evidence="1">
    <location>
        <begin position="12"/>
        <end position="29"/>
    </location>
</feature>
<keyword evidence="1" id="KW-0472">Membrane</keyword>
<protein>
    <submittedName>
        <fullName evidence="3">Inner membrane protein</fullName>
    </submittedName>
</protein>
<evidence type="ECO:0000256" key="1">
    <source>
        <dbReference type="SAM" id="Phobius"/>
    </source>
</evidence>
<name>A0A0N5ATN8_9BILA</name>
<feature type="transmembrane region" description="Helical" evidence="1">
    <location>
        <begin position="35"/>
        <end position="58"/>
    </location>
</feature>
<dbReference type="STRING" id="451379.A0A0N5ATN8"/>
<dbReference type="AlphaFoldDB" id="A0A0N5ATN8"/>
<dbReference type="WBParaSite" id="SMUV_0000820101-mRNA-1">
    <property type="protein sequence ID" value="SMUV_0000820101-mRNA-1"/>
    <property type="gene ID" value="SMUV_0000820101"/>
</dbReference>
<evidence type="ECO:0000313" key="3">
    <source>
        <dbReference type="WBParaSite" id="SMUV_0000820101-mRNA-1"/>
    </source>
</evidence>
<keyword evidence="1" id="KW-1133">Transmembrane helix</keyword>
<keyword evidence="1" id="KW-0812">Transmembrane</keyword>
<dbReference type="Proteomes" id="UP000046393">
    <property type="component" value="Unplaced"/>
</dbReference>
<dbReference type="PANTHER" id="PTHR31193">
    <property type="entry name" value="TRANSMEMBRANE PROTEIN C9ORF91"/>
    <property type="match status" value="1"/>
</dbReference>
<dbReference type="PANTHER" id="PTHR31193:SF1">
    <property type="entry name" value="TRANSMEMBRANE PROTEIN 268"/>
    <property type="match status" value="1"/>
</dbReference>
<proteinExistence type="predicted"/>
<dbReference type="InterPro" id="IPR028054">
    <property type="entry name" value="DUF4481"/>
</dbReference>
<evidence type="ECO:0000313" key="2">
    <source>
        <dbReference type="Proteomes" id="UP000046393"/>
    </source>
</evidence>
<accession>A0A0N5ATN8</accession>
<sequence length="204" mass="23501">MKSFCVFYSRLLAFWISLSIAVLVLVLLSQPNAGLPILVFTLIWMIVFFAGTIGVLIIRKQILVGLRHCVQSANKFLVKSDILAGVDDRGVLSCHKVVIIFMFLRTAECLPDVERLIRQQNLTANPAPKPLNHKEIQEYAEFLILKYSNNFVKDTTKKKLNFPTRPLEGVSEFSPKHCQTSYCLCQYIEKHFKRPPRVWYDRIV</sequence>
<keyword evidence="2" id="KW-1185">Reference proteome</keyword>